<dbReference type="Proteomes" id="UP001501598">
    <property type="component" value="Unassembled WGS sequence"/>
</dbReference>
<gene>
    <name evidence="2" type="ORF">GCM10023175_05810</name>
</gene>
<protein>
    <recommendedName>
        <fullName evidence="1">ChrR-like cupin domain-containing protein</fullName>
    </recommendedName>
</protein>
<name>A0ABP8RF64_9PSEU</name>
<dbReference type="InterPro" id="IPR011051">
    <property type="entry name" value="RmlC_Cupin_sf"/>
</dbReference>
<evidence type="ECO:0000313" key="3">
    <source>
        <dbReference type="Proteomes" id="UP001501598"/>
    </source>
</evidence>
<dbReference type="InterPro" id="IPR025979">
    <property type="entry name" value="ChrR-like_cupin_dom"/>
</dbReference>
<accession>A0ABP8RF64</accession>
<proteinExistence type="predicted"/>
<dbReference type="SUPFAM" id="SSF51182">
    <property type="entry name" value="RmlC-like cupins"/>
    <property type="match status" value="1"/>
</dbReference>
<sequence>MRSEHEFFAVADLAWTPAGEGVEERVLSRGEGAVLTRVTRWRPGLDTSLAGVIRHDFHEEVYLLEGSLIDLTLGRTFGPGHYASRRPGMPHGPYRTDEGCTMLEVRT</sequence>
<dbReference type="Pfam" id="PF12973">
    <property type="entry name" value="Cupin_7"/>
    <property type="match status" value="1"/>
</dbReference>
<organism evidence="2 3">
    <name type="scientific">Pseudonocardia xishanensis</name>
    <dbReference type="NCBI Taxonomy" id="630995"/>
    <lineage>
        <taxon>Bacteria</taxon>
        <taxon>Bacillati</taxon>
        <taxon>Actinomycetota</taxon>
        <taxon>Actinomycetes</taxon>
        <taxon>Pseudonocardiales</taxon>
        <taxon>Pseudonocardiaceae</taxon>
        <taxon>Pseudonocardia</taxon>
    </lineage>
</organism>
<dbReference type="EMBL" id="BAABGT010000012">
    <property type="protein sequence ID" value="GAA4537364.1"/>
    <property type="molecule type" value="Genomic_DNA"/>
</dbReference>
<dbReference type="Gene3D" id="2.60.120.10">
    <property type="entry name" value="Jelly Rolls"/>
    <property type="match status" value="1"/>
</dbReference>
<dbReference type="RefSeq" id="WP_345412368.1">
    <property type="nucleotide sequence ID" value="NZ_BAABGT010000012.1"/>
</dbReference>
<dbReference type="InterPro" id="IPR014710">
    <property type="entry name" value="RmlC-like_jellyroll"/>
</dbReference>
<evidence type="ECO:0000259" key="1">
    <source>
        <dbReference type="Pfam" id="PF12973"/>
    </source>
</evidence>
<reference evidence="3" key="1">
    <citation type="journal article" date="2019" name="Int. J. Syst. Evol. Microbiol.">
        <title>The Global Catalogue of Microorganisms (GCM) 10K type strain sequencing project: providing services to taxonomists for standard genome sequencing and annotation.</title>
        <authorList>
            <consortium name="The Broad Institute Genomics Platform"/>
            <consortium name="The Broad Institute Genome Sequencing Center for Infectious Disease"/>
            <person name="Wu L."/>
            <person name="Ma J."/>
        </authorList>
    </citation>
    <scope>NUCLEOTIDE SEQUENCE [LARGE SCALE GENOMIC DNA]</scope>
    <source>
        <strain evidence="3">JCM 17906</strain>
    </source>
</reference>
<comment type="caution">
    <text evidence="2">The sequence shown here is derived from an EMBL/GenBank/DDBJ whole genome shotgun (WGS) entry which is preliminary data.</text>
</comment>
<keyword evidence="3" id="KW-1185">Reference proteome</keyword>
<evidence type="ECO:0000313" key="2">
    <source>
        <dbReference type="EMBL" id="GAA4537364.1"/>
    </source>
</evidence>
<feature type="domain" description="ChrR-like cupin" evidence="1">
    <location>
        <begin position="7"/>
        <end position="103"/>
    </location>
</feature>